<protein>
    <submittedName>
        <fullName evidence="1">Uncharacterized protein</fullName>
    </submittedName>
</protein>
<dbReference type="EMBL" id="JBBPBM010000001">
    <property type="protein sequence ID" value="KAK8600242.1"/>
    <property type="molecule type" value="Genomic_DNA"/>
</dbReference>
<evidence type="ECO:0000313" key="2">
    <source>
        <dbReference type="Proteomes" id="UP001472677"/>
    </source>
</evidence>
<gene>
    <name evidence="1" type="ORF">V6N12_050098</name>
</gene>
<proteinExistence type="predicted"/>
<evidence type="ECO:0000313" key="1">
    <source>
        <dbReference type="EMBL" id="KAK8600242.1"/>
    </source>
</evidence>
<name>A0ABR2GCK3_9ROSI</name>
<comment type="caution">
    <text evidence="1">The sequence shown here is derived from an EMBL/GenBank/DDBJ whole genome shotgun (WGS) entry which is preliminary data.</text>
</comment>
<sequence>MSVASLGSHSAGEQDRVLSPCWSENQLWGLNRSGKDRAESASAITGVEWSTSDRGGVRSAGVVLYAIMGARSRECVAVEQAPEFTVARDSPLGYILVCDGAKEKVSGLMLGSVRKVKSVNLLVEALGSLAQWCVVAAARSRTGRGRPTKGISLVEAGGDVVNASLTDSDIQIRQ</sequence>
<reference evidence="1 2" key="1">
    <citation type="journal article" date="2024" name="G3 (Bethesda)">
        <title>Genome assembly of Hibiscus sabdariffa L. provides insights into metabolisms of medicinal natural products.</title>
        <authorList>
            <person name="Kim T."/>
        </authorList>
    </citation>
    <scope>NUCLEOTIDE SEQUENCE [LARGE SCALE GENOMIC DNA]</scope>
    <source>
        <strain evidence="1">TK-2024</strain>
        <tissue evidence="1">Old leaves</tissue>
    </source>
</reference>
<keyword evidence="2" id="KW-1185">Reference proteome</keyword>
<dbReference type="Proteomes" id="UP001472677">
    <property type="component" value="Unassembled WGS sequence"/>
</dbReference>
<organism evidence="1 2">
    <name type="scientific">Hibiscus sabdariffa</name>
    <name type="common">roselle</name>
    <dbReference type="NCBI Taxonomy" id="183260"/>
    <lineage>
        <taxon>Eukaryota</taxon>
        <taxon>Viridiplantae</taxon>
        <taxon>Streptophyta</taxon>
        <taxon>Embryophyta</taxon>
        <taxon>Tracheophyta</taxon>
        <taxon>Spermatophyta</taxon>
        <taxon>Magnoliopsida</taxon>
        <taxon>eudicotyledons</taxon>
        <taxon>Gunneridae</taxon>
        <taxon>Pentapetalae</taxon>
        <taxon>rosids</taxon>
        <taxon>malvids</taxon>
        <taxon>Malvales</taxon>
        <taxon>Malvaceae</taxon>
        <taxon>Malvoideae</taxon>
        <taxon>Hibiscus</taxon>
    </lineage>
</organism>
<accession>A0ABR2GCK3</accession>